<name>A0A3S1CES9_9CYAN</name>
<dbReference type="Proteomes" id="UP000271624">
    <property type="component" value="Unassembled WGS sequence"/>
</dbReference>
<protein>
    <submittedName>
        <fullName evidence="2">Uncharacterized protein</fullName>
    </submittedName>
</protein>
<dbReference type="AlphaFoldDB" id="A0A3S1CES9"/>
<accession>A0A3S1CES9</accession>
<gene>
    <name evidence="2" type="ORF">DSM106972_031410</name>
</gene>
<dbReference type="RefSeq" id="WP_127081644.1">
    <property type="nucleotide sequence ID" value="NZ_RSCL01000007.1"/>
</dbReference>
<feature type="transmembrane region" description="Helical" evidence="1">
    <location>
        <begin position="20"/>
        <end position="44"/>
    </location>
</feature>
<proteinExistence type="predicted"/>
<evidence type="ECO:0000256" key="1">
    <source>
        <dbReference type="SAM" id="Phobius"/>
    </source>
</evidence>
<reference evidence="2" key="1">
    <citation type="submission" date="2018-12" db="EMBL/GenBank/DDBJ databases">
        <authorList>
            <person name="Will S."/>
            <person name="Neumann-Schaal M."/>
            <person name="Henke P."/>
        </authorList>
    </citation>
    <scope>NUCLEOTIDE SEQUENCE</scope>
    <source>
        <strain evidence="2">PCC 7102</strain>
    </source>
</reference>
<sequence>MTFTGTFQTTSKQDVMINLLISIATIALVDSINLNAMAVQIYLLGTPKPVARAITFIAGDFTASSISN</sequence>
<keyword evidence="1" id="KW-1133">Transmembrane helix</keyword>
<reference evidence="2" key="2">
    <citation type="journal article" date="2019" name="Genome Biol. Evol.">
        <title>Day and night: Metabolic profiles and evolutionary relationships of six axenic non-marine cyanobacteria.</title>
        <authorList>
            <person name="Will S.E."/>
            <person name="Henke P."/>
            <person name="Boedeker C."/>
            <person name="Huang S."/>
            <person name="Brinkmann H."/>
            <person name="Rohde M."/>
            <person name="Jarek M."/>
            <person name="Friedl T."/>
            <person name="Seufert S."/>
            <person name="Schumacher M."/>
            <person name="Overmann J."/>
            <person name="Neumann-Schaal M."/>
            <person name="Petersen J."/>
        </authorList>
    </citation>
    <scope>NUCLEOTIDE SEQUENCE [LARGE SCALE GENOMIC DNA]</scope>
    <source>
        <strain evidence="2">PCC 7102</strain>
    </source>
</reference>
<keyword evidence="1" id="KW-0472">Membrane</keyword>
<organism evidence="2 3">
    <name type="scientific">Dulcicalothrix desertica PCC 7102</name>
    <dbReference type="NCBI Taxonomy" id="232991"/>
    <lineage>
        <taxon>Bacteria</taxon>
        <taxon>Bacillati</taxon>
        <taxon>Cyanobacteriota</taxon>
        <taxon>Cyanophyceae</taxon>
        <taxon>Nostocales</taxon>
        <taxon>Calotrichaceae</taxon>
        <taxon>Dulcicalothrix</taxon>
    </lineage>
</organism>
<dbReference type="EMBL" id="RSCL01000007">
    <property type="protein sequence ID" value="RUT05935.1"/>
    <property type="molecule type" value="Genomic_DNA"/>
</dbReference>
<comment type="caution">
    <text evidence="2">The sequence shown here is derived from an EMBL/GenBank/DDBJ whole genome shotgun (WGS) entry which is preliminary data.</text>
</comment>
<dbReference type="OrthoDB" id="492936at2"/>
<keyword evidence="1" id="KW-0812">Transmembrane</keyword>
<evidence type="ECO:0000313" key="3">
    <source>
        <dbReference type="Proteomes" id="UP000271624"/>
    </source>
</evidence>
<keyword evidence="3" id="KW-1185">Reference proteome</keyword>
<evidence type="ECO:0000313" key="2">
    <source>
        <dbReference type="EMBL" id="RUT05935.1"/>
    </source>
</evidence>